<protein>
    <submittedName>
        <fullName evidence="1">Uncharacterized protein</fullName>
    </submittedName>
</protein>
<gene>
    <name evidence="1" type="ORF">MRATA1EN22A_LOCUS8749</name>
</gene>
<dbReference type="Proteomes" id="UP001162501">
    <property type="component" value="Chromosome 19"/>
</dbReference>
<proteinExistence type="predicted"/>
<name>A0AC59YQN9_RANTA</name>
<sequence length="120" mass="12618">MWQLASAGESHPKGRGDAATSDPTEPHKSPVLTSTELGGLTWGSSDSGRKDHGRACTPGGRITGCLGGCRPRLLLALQLGGLARDRAPEEGELEGQKSSSLVVSTLPWTQARGRPMELCR</sequence>
<evidence type="ECO:0000313" key="1">
    <source>
        <dbReference type="EMBL" id="CAM9877319.1"/>
    </source>
</evidence>
<evidence type="ECO:0000313" key="2">
    <source>
        <dbReference type="Proteomes" id="UP001162501"/>
    </source>
</evidence>
<organism evidence="1 2">
    <name type="scientific">Rangifer tarandus platyrhynchus</name>
    <name type="common">Svalbard reindeer</name>
    <dbReference type="NCBI Taxonomy" id="3082113"/>
    <lineage>
        <taxon>Eukaryota</taxon>
        <taxon>Metazoa</taxon>
        <taxon>Chordata</taxon>
        <taxon>Craniata</taxon>
        <taxon>Vertebrata</taxon>
        <taxon>Euteleostomi</taxon>
        <taxon>Mammalia</taxon>
        <taxon>Eutheria</taxon>
        <taxon>Laurasiatheria</taxon>
        <taxon>Artiodactyla</taxon>
        <taxon>Ruminantia</taxon>
        <taxon>Pecora</taxon>
        <taxon>Cervidae</taxon>
        <taxon>Odocoileinae</taxon>
        <taxon>Rangifer</taxon>
    </lineage>
</organism>
<accession>A0AC59YQN9</accession>
<reference evidence="1" key="1">
    <citation type="submission" date="2023-05" db="EMBL/GenBank/DDBJ databases">
        <authorList>
            <consortium name="ELIXIR-Norway"/>
        </authorList>
    </citation>
    <scope>NUCLEOTIDE SEQUENCE</scope>
</reference>
<dbReference type="EMBL" id="OX596103">
    <property type="protein sequence ID" value="CAM9877319.1"/>
    <property type="molecule type" value="Genomic_DNA"/>
</dbReference>
<reference evidence="1" key="2">
    <citation type="submission" date="2025-03" db="EMBL/GenBank/DDBJ databases">
        <authorList>
            <consortium name="ELIXIR-Norway"/>
            <consortium name="Elixir Norway"/>
        </authorList>
    </citation>
    <scope>NUCLEOTIDE SEQUENCE</scope>
</reference>